<comment type="subcellular location">
    <subcellularLocation>
        <location evidence="1">Secreted</location>
        <location evidence="1">Cell wall</location>
    </subcellularLocation>
</comment>
<feature type="chain" id="PRO_5002655850" evidence="12">
    <location>
        <begin position="18"/>
        <end position="369"/>
    </location>
</feature>
<dbReference type="GeneID" id="4839647"/>
<dbReference type="PANTHER" id="PTHR16631:SF14">
    <property type="entry name" value="FAMILY 17 GLUCOSIDASE SCW10-RELATED"/>
    <property type="match status" value="1"/>
</dbReference>
<dbReference type="Pfam" id="PF00332">
    <property type="entry name" value="Glyco_hydro_17"/>
    <property type="match status" value="1"/>
</dbReference>
<organism evidence="13 14">
    <name type="scientific">Scheffersomyces stipitis (strain ATCC 58785 / CBS 6054 / NBRC 10063 / NRRL Y-11545)</name>
    <name type="common">Yeast</name>
    <name type="synonym">Pichia stipitis</name>
    <dbReference type="NCBI Taxonomy" id="322104"/>
    <lineage>
        <taxon>Eukaryota</taxon>
        <taxon>Fungi</taxon>
        <taxon>Dikarya</taxon>
        <taxon>Ascomycota</taxon>
        <taxon>Saccharomycotina</taxon>
        <taxon>Pichiomycetes</taxon>
        <taxon>Debaryomycetaceae</taxon>
        <taxon>Scheffersomyces</taxon>
    </lineage>
</organism>
<evidence type="ECO:0000256" key="4">
    <source>
        <dbReference type="ARBA" id="ARBA00022525"/>
    </source>
</evidence>
<dbReference type="InParanoid" id="A3LW55"/>
<dbReference type="HOGENOM" id="CLU_027285_1_0_1"/>
<dbReference type="GO" id="GO:0042973">
    <property type="term" value="F:glucan endo-1,3-beta-D-glucosidase activity"/>
    <property type="evidence" value="ECO:0007669"/>
    <property type="project" value="TreeGrafter"/>
</dbReference>
<keyword evidence="5 12" id="KW-0732">Signal</keyword>
<feature type="compositionally biased region" description="Low complexity" evidence="11">
    <location>
        <begin position="93"/>
        <end position="109"/>
    </location>
</feature>
<dbReference type="KEGG" id="pic:PICST_89695"/>
<keyword evidence="8 13" id="KW-0326">Glycosidase</keyword>
<comment type="similarity">
    <text evidence="2 10">Belongs to the glycosyl hydrolase 17 family.</text>
</comment>
<evidence type="ECO:0000256" key="1">
    <source>
        <dbReference type="ARBA" id="ARBA00004191"/>
    </source>
</evidence>
<dbReference type="EMBL" id="CP000499">
    <property type="protein sequence ID" value="ABN67223.1"/>
    <property type="molecule type" value="Genomic_DNA"/>
</dbReference>
<evidence type="ECO:0000256" key="10">
    <source>
        <dbReference type="RuleBase" id="RU004335"/>
    </source>
</evidence>
<feature type="signal peptide" evidence="12">
    <location>
        <begin position="1"/>
        <end position="17"/>
    </location>
</feature>
<dbReference type="RefSeq" id="XP_001385252.1">
    <property type="nucleotide sequence ID" value="XM_001385215.1"/>
</dbReference>
<evidence type="ECO:0000256" key="12">
    <source>
        <dbReference type="SAM" id="SignalP"/>
    </source>
</evidence>
<gene>
    <name evidence="13" type="primary">SCW4.1</name>
    <name evidence="13" type="ORF">PICST_89695</name>
</gene>
<keyword evidence="9" id="KW-0961">Cell wall biogenesis/degradation</keyword>
<dbReference type="FunFam" id="3.20.20.80:FF:000111">
    <property type="entry name" value="Soluble cell wall protein"/>
    <property type="match status" value="1"/>
</dbReference>
<dbReference type="GO" id="GO:0071555">
    <property type="term" value="P:cell wall organization"/>
    <property type="evidence" value="ECO:0007669"/>
    <property type="project" value="UniProtKB-KW"/>
</dbReference>
<dbReference type="GO" id="GO:0005975">
    <property type="term" value="P:carbohydrate metabolic process"/>
    <property type="evidence" value="ECO:0007669"/>
    <property type="project" value="InterPro"/>
</dbReference>
<dbReference type="STRING" id="322104.A3LW55"/>
<dbReference type="InterPro" id="IPR000490">
    <property type="entry name" value="Glyco_hydro_17"/>
</dbReference>
<evidence type="ECO:0000313" key="13">
    <source>
        <dbReference type="EMBL" id="ABN67223.1"/>
    </source>
</evidence>
<keyword evidence="4" id="KW-0964">Secreted</keyword>
<dbReference type="GO" id="GO:0005576">
    <property type="term" value="C:extracellular region"/>
    <property type="evidence" value="ECO:0007669"/>
    <property type="project" value="TreeGrafter"/>
</dbReference>
<evidence type="ECO:0000256" key="11">
    <source>
        <dbReference type="SAM" id="MobiDB-lite"/>
    </source>
</evidence>
<dbReference type="Gene3D" id="3.20.20.80">
    <property type="entry name" value="Glycosidases"/>
    <property type="match status" value="1"/>
</dbReference>
<accession>A3LW55</accession>
<proteinExistence type="inferred from homology"/>
<evidence type="ECO:0000256" key="7">
    <source>
        <dbReference type="ARBA" id="ARBA00023180"/>
    </source>
</evidence>
<feature type="region of interest" description="Disordered" evidence="11">
    <location>
        <begin position="71"/>
        <end position="110"/>
    </location>
</feature>
<evidence type="ECO:0000256" key="2">
    <source>
        <dbReference type="ARBA" id="ARBA00008773"/>
    </source>
</evidence>
<dbReference type="OrthoDB" id="941679at2759"/>
<dbReference type="GO" id="GO:0004338">
    <property type="term" value="F:glucan exo-1,3-beta-glucosidase activity"/>
    <property type="evidence" value="ECO:0007669"/>
    <property type="project" value="UniProtKB-EC"/>
</dbReference>
<dbReference type="SUPFAM" id="SSF51445">
    <property type="entry name" value="(Trans)glycosidases"/>
    <property type="match status" value="1"/>
</dbReference>
<dbReference type="InterPro" id="IPR050732">
    <property type="entry name" value="Beta-glucan_modifiers"/>
</dbReference>
<keyword evidence="14" id="KW-1185">Reference proteome</keyword>
<evidence type="ECO:0000256" key="3">
    <source>
        <dbReference type="ARBA" id="ARBA00022512"/>
    </source>
</evidence>
<reference evidence="13 14" key="1">
    <citation type="journal article" date="2007" name="Nat. Biotechnol.">
        <title>Genome sequence of the lignocellulose-bioconverting and xylose-fermenting yeast Pichia stipitis.</title>
        <authorList>
            <person name="Jeffries T.W."/>
            <person name="Grigoriev I.V."/>
            <person name="Grimwood J."/>
            <person name="Laplaza J.M."/>
            <person name="Aerts A."/>
            <person name="Salamov A."/>
            <person name="Schmutz J."/>
            <person name="Lindquist E."/>
            <person name="Dehal P."/>
            <person name="Shapiro H."/>
            <person name="Jin Y.S."/>
            <person name="Passoth V."/>
            <person name="Richardson P.M."/>
        </authorList>
    </citation>
    <scope>NUCLEOTIDE SEQUENCE [LARGE SCALE GENOMIC DNA]</scope>
    <source>
        <strain evidence="14">ATCC 58785 / CBS 6054 / NBRC 10063 / NRRL Y-11545</strain>
    </source>
</reference>
<keyword evidence="6 13" id="KW-0378">Hydrolase</keyword>
<dbReference type="EC" id="3.2.1.58" evidence="13"/>
<dbReference type="eggNOG" id="ENOG502QTKT">
    <property type="taxonomic scope" value="Eukaryota"/>
</dbReference>
<dbReference type="GO" id="GO:0009277">
    <property type="term" value="C:fungal-type cell wall"/>
    <property type="evidence" value="ECO:0007669"/>
    <property type="project" value="TreeGrafter"/>
</dbReference>
<name>A3LW55_PICST</name>
<sequence>MLFKSIVQAALVASAIAAPLQEHKHHQHKQEKREVKVVTQTSVVVVTLGAGDLTTTLPQVTINPATGVSVNTDYTPIPQEHPASFSNPESFESATPASTSPASTSTASTGGDFGAGAKGITYTPYSNDGGCKPASQIASEVAQLSGYSVIRLYGVDCDQVNAVLSAKAPSQKIFAGIYDVSNIASGIQTLVSAVNANGGWDNVHTVSIGNELVNSGQASPAQIKGYVSQGKSLLSAAGYSGPVVSVDTFIAVINNPELCQYSDYMAVNAHAFFDGYYTADQAGDWVLLQIQRVWSACGGKQNVFVTETGWPSKGDTNGVAVPSKPNQEAAISSIKSKCGDSSILFTAFNDLWKADGAFNAEKYWGILSN</sequence>
<dbReference type="GO" id="GO:0009986">
    <property type="term" value="C:cell surface"/>
    <property type="evidence" value="ECO:0007669"/>
    <property type="project" value="TreeGrafter"/>
</dbReference>
<evidence type="ECO:0000256" key="6">
    <source>
        <dbReference type="ARBA" id="ARBA00022801"/>
    </source>
</evidence>
<evidence type="ECO:0000256" key="8">
    <source>
        <dbReference type="ARBA" id="ARBA00023295"/>
    </source>
</evidence>
<keyword evidence="3" id="KW-0134">Cell wall</keyword>
<evidence type="ECO:0000256" key="5">
    <source>
        <dbReference type="ARBA" id="ARBA00022729"/>
    </source>
</evidence>
<dbReference type="OMA" id="NTFGAEK"/>
<evidence type="ECO:0000313" key="14">
    <source>
        <dbReference type="Proteomes" id="UP000002258"/>
    </source>
</evidence>
<protein>
    <submittedName>
        <fullName evidence="13">Soluble Cell Wall protein</fullName>
        <ecNumber evidence="13">3.2.1.58</ecNumber>
    </submittedName>
</protein>
<evidence type="ECO:0000256" key="9">
    <source>
        <dbReference type="ARBA" id="ARBA00023316"/>
    </source>
</evidence>
<dbReference type="InterPro" id="IPR017853">
    <property type="entry name" value="GH"/>
</dbReference>
<keyword evidence="7" id="KW-0325">Glycoprotein</keyword>
<dbReference type="Proteomes" id="UP000002258">
    <property type="component" value="Chromosome 5"/>
</dbReference>
<dbReference type="AlphaFoldDB" id="A3LW55"/>
<dbReference type="FunCoup" id="A3LW55">
    <property type="interactions" value="121"/>
</dbReference>
<dbReference type="PANTHER" id="PTHR16631">
    <property type="entry name" value="GLUCAN 1,3-BETA-GLUCOSIDASE"/>
    <property type="match status" value="1"/>
</dbReference>